<dbReference type="Pfam" id="PF05171">
    <property type="entry name" value="HemS"/>
    <property type="match status" value="2"/>
</dbReference>
<dbReference type="Proteomes" id="UP000516072">
    <property type="component" value="Chromosome"/>
</dbReference>
<dbReference type="RefSeq" id="WP_197744952.1">
    <property type="nucleotide sequence ID" value="NZ_LR778175.1"/>
</dbReference>
<dbReference type="KEGG" id="ntg:NSCAC_0612"/>
<feature type="domain" description="Haemin-degrading HemS/ChuX" evidence="1">
    <location>
        <begin position="205"/>
        <end position="336"/>
    </location>
</feature>
<dbReference type="InterPro" id="IPR053733">
    <property type="entry name" value="Heme_Transport_Util_sf"/>
</dbReference>
<organism evidence="2 3">
    <name type="scientific">Candidatus Nitrosacidococcus tergens</name>
    <dbReference type="NCBI Taxonomy" id="553981"/>
    <lineage>
        <taxon>Bacteria</taxon>
        <taxon>Pseudomonadati</taxon>
        <taxon>Pseudomonadota</taxon>
        <taxon>Gammaproteobacteria</taxon>
        <taxon>Chromatiales</taxon>
        <taxon>Chromatiaceae</taxon>
        <taxon>Candidatus Nitrosacidococcus</taxon>
    </lineage>
</organism>
<dbReference type="InterPro" id="IPR007845">
    <property type="entry name" value="HemS/ChuX_dom"/>
</dbReference>
<proteinExistence type="predicted"/>
<evidence type="ECO:0000313" key="2">
    <source>
        <dbReference type="EMBL" id="CAB1275329.1"/>
    </source>
</evidence>
<dbReference type="GO" id="GO:0006826">
    <property type="term" value="P:iron ion transport"/>
    <property type="evidence" value="ECO:0007669"/>
    <property type="project" value="InterPro"/>
</dbReference>
<evidence type="ECO:0000313" key="3">
    <source>
        <dbReference type="Proteomes" id="UP000516072"/>
    </source>
</evidence>
<dbReference type="EMBL" id="LR778175">
    <property type="protein sequence ID" value="CAB1275329.1"/>
    <property type="molecule type" value="Genomic_DNA"/>
</dbReference>
<sequence length="340" mass="38816">MLTLTTPTHLQKNSKINNIEPSIQKHISEVELLAEKCGGTATRLSGLKDLIQELPKLGKVRAVISNPYAIQGQTIQYKETKLWDNQGSIQGSNTCLCLLLNHWHYGFAIQDWDSNGKFSYSLQFFDRDGVGVYKIHLTTKSNQYTYKSLVIRHRSSDQTPRQSISPLPRKIHPHQDEITSPQLQQCWQELQDLQDLPSIFHYFGVDQLKGLQIAGTDFAVPITVYGLQYLLNLLQETKLPVVFRTYNQGAVQTYQGEVQYCAATGGCVTILDTYFSLRMRSLKETKLWIIRKFKGSNEMAVISLYDRYGTPVFQISSQNGYGRTAKKIWQQLLTTLEKKV</sequence>
<keyword evidence="3" id="KW-1185">Reference proteome</keyword>
<evidence type="ECO:0000259" key="1">
    <source>
        <dbReference type="Pfam" id="PF05171"/>
    </source>
</evidence>
<protein>
    <submittedName>
        <fullName evidence="2">Hemin-degrading family protein</fullName>
    </submittedName>
</protein>
<feature type="domain" description="Haemin-degrading HemS/ChuX" evidence="1">
    <location>
        <begin position="27"/>
        <end position="150"/>
    </location>
</feature>
<dbReference type="SUPFAM" id="SSF144064">
    <property type="entry name" value="Heme iron utilization protein-like"/>
    <property type="match status" value="1"/>
</dbReference>
<gene>
    <name evidence="2" type="ORF">NSCAC_0612</name>
</gene>
<dbReference type="AlphaFoldDB" id="A0A7G1Q9C1"/>
<name>A0A7G1Q9C1_9GAMM</name>
<reference evidence="2 3" key="1">
    <citation type="submission" date="2020-03" db="EMBL/GenBank/DDBJ databases">
        <authorList>
            <person name="Picone N."/>
        </authorList>
    </citation>
    <scope>NUCLEOTIDE SEQUENCE [LARGE SCALE GENOMIC DNA]</scope>
    <source>
        <strain evidence="2">NSCAC1</strain>
    </source>
</reference>
<dbReference type="Gene3D" id="3.40.1570.10">
    <property type="entry name" value="HemS/ChuS/ChuX like domains"/>
    <property type="match status" value="2"/>
</dbReference>
<accession>A0A7G1Q9C1</accession>